<evidence type="ECO:0000313" key="6">
    <source>
        <dbReference type="Proteomes" id="UP000179797"/>
    </source>
</evidence>
<dbReference type="AlphaFoldDB" id="A0A1S1Z433"/>
<protein>
    <submittedName>
        <fullName evidence="5">Glutamine synthetase type III</fullName>
    </submittedName>
</protein>
<dbReference type="InterPro" id="IPR008146">
    <property type="entry name" value="Gln_synth_cat_dom"/>
</dbReference>
<dbReference type="Pfam" id="PF12437">
    <property type="entry name" value="GSIII_N"/>
    <property type="match status" value="1"/>
</dbReference>
<keyword evidence="6" id="KW-1185">Reference proteome</keyword>
<dbReference type="InterPro" id="IPR027303">
    <property type="entry name" value="Gln_synth_gly_rich_site"/>
</dbReference>
<feature type="domain" description="GS catalytic" evidence="4">
    <location>
        <begin position="176"/>
        <end position="607"/>
    </location>
</feature>
<dbReference type="InterPro" id="IPR040577">
    <property type="entry name" value="Gln-synt_C"/>
</dbReference>
<comment type="similarity">
    <text evidence="1 2">Belongs to the glutamine synthetase family.</text>
</comment>
<dbReference type="PANTHER" id="PTHR42974">
    <property type="entry name" value="GLUTAMINE SYNTHETASE"/>
    <property type="match status" value="1"/>
</dbReference>
<dbReference type="PROSITE" id="PS51986">
    <property type="entry name" value="GS_BETA_GRASP"/>
    <property type="match status" value="1"/>
</dbReference>
<evidence type="ECO:0000256" key="2">
    <source>
        <dbReference type="RuleBase" id="RU000384"/>
    </source>
</evidence>
<dbReference type="Pfam" id="PF18318">
    <property type="entry name" value="Gln-synt_C-ter"/>
    <property type="match status" value="1"/>
</dbReference>
<dbReference type="SUPFAM" id="SSF55931">
    <property type="entry name" value="Glutamine synthetase/guanido kinase"/>
    <property type="match status" value="1"/>
</dbReference>
<evidence type="ECO:0000259" key="3">
    <source>
        <dbReference type="PROSITE" id="PS51986"/>
    </source>
</evidence>
<dbReference type="EMBL" id="JRYR02000001">
    <property type="protein sequence ID" value="OHX68001.1"/>
    <property type="molecule type" value="Genomic_DNA"/>
</dbReference>
<dbReference type="Pfam" id="PF00120">
    <property type="entry name" value="Gln-synt_C"/>
    <property type="match status" value="1"/>
</dbReference>
<evidence type="ECO:0000313" key="5">
    <source>
        <dbReference type="EMBL" id="OHX68001.1"/>
    </source>
</evidence>
<dbReference type="PANTHER" id="PTHR42974:SF1">
    <property type="entry name" value="TYPE-3 GLUTAMINE SYNTHETASE"/>
    <property type="match status" value="1"/>
</dbReference>
<dbReference type="Gene3D" id="1.20.120.1560">
    <property type="match status" value="1"/>
</dbReference>
<proteinExistence type="inferred from homology"/>
<organism evidence="5 6">
    <name type="scientific">Flammeovirga pacifica</name>
    <dbReference type="NCBI Taxonomy" id="915059"/>
    <lineage>
        <taxon>Bacteria</taxon>
        <taxon>Pseudomonadati</taxon>
        <taxon>Bacteroidota</taxon>
        <taxon>Cytophagia</taxon>
        <taxon>Cytophagales</taxon>
        <taxon>Flammeovirgaceae</taxon>
        <taxon>Flammeovirga</taxon>
    </lineage>
</organism>
<evidence type="ECO:0000259" key="4">
    <source>
        <dbReference type="PROSITE" id="PS51987"/>
    </source>
</evidence>
<dbReference type="InterPro" id="IPR052725">
    <property type="entry name" value="GS_Type-3"/>
</dbReference>
<dbReference type="InterPro" id="IPR022147">
    <property type="entry name" value="GSIII_N"/>
</dbReference>
<name>A0A1S1Z433_FLAPC</name>
<feature type="domain" description="GS beta-grasp" evidence="3">
    <location>
        <begin position="85"/>
        <end position="171"/>
    </location>
</feature>
<comment type="caution">
    <text evidence="5">The sequence shown here is derived from an EMBL/GenBank/DDBJ whole genome shotgun (WGS) entry which is preliminary data.</text>
</comment>
<reference evidence="5 6" key="1">
    <citation type="journal article" date="2012" name="Int. J. Syst. Evol. Microbiol.">
        <title>Flammeovirga pacifica sp. nov., isolated from deep-sea sediment.</title>
        <authorList>
            <person name="Xu H."/>
            <person name="Fu Y."/>
            <person name="Yang N."/>
            <person name="Ding Z."/>
            <person name="Lai Q."/>
            <person name="Zeng R."/>
        </authorList>
    </citation>
    <scope>NUCLEOTIDE SEQUENCE [LARGE SCALE GENOMIC DNA]</scope>
    <source>
        <strain evidence="6">DSM 24597 / LMG 26175 / WPAGA1</strain>
    </source>
</reference>
<dbReference type="InterPro" id="IPR008147">
    <property type="entry name" value="Gln_synt_N"/>
</dbReference>
<accession>A0A1S1Z433</accession>
<dbReference type="PROSITE" id="PS51987">
    <property type="entry name" value="GS_CATALYTIC"/>
    <property type="match status" value="1"/>
</dbReference>
<dbReference type="GO" id="GO:0006542">
    <property type="term" value="P:glutamine biosynthetic process"/>
    <property type="evidence" value="ECO:0007669"/>
    <property type="project" value="InterPro"/>
</dbReference>
<sequence>MTNLRFNALETASARVAKTVEAPSNKISEYFGEDCFGLNQMKAALAPAIYKKVESAVKYGTKIDEATADAVASAVMTWAISKGVTHHTHWFQPLTGSSAEKHDSFYDYTKGIETFKGSTLTQQEPDASSFPNGGIRATNQARGYTGWDPSSPIFITNKTLCIPTIFVSYTGDTLDYKTPLLKAQEAINKATIDVCQYFEEGVTSISASLGCEQEYFLVDKAFYAARPDLYIAGRTLFGAKPPHGQQLDDHYFGSIAPRVASFMKDFELQCHKLGIPVTTRHNEVAPGQFEAAPLYEEINTAVDHNLLMMDVMEQVAGEHNMAVLLHEKPFANLNGSGKHNNWSLITNKGRNLFQPEGSLYFLTFLVNTIKAVHEYGDLLRASIASAGNDHRLGANEAPPAIMSVFLGSTLSNFLNEVTESGKLVYAEGGDKFMELGIDKIPGLKLDNTDRNRTSPFAFTGNKFEFRAVGSTQNTATPMTVLNLIVAEQLSQFKASVDAAIAGGKDKEAAIRETLVQYIKESEAIRFEGDGYSQEWVDEAESRGLSNVKDTPRALDFFITEQAKEIFAKHNVFSEREIEARHDVWSEIYSTKIDIESKTMEEIVLNKVIPASASYVAKLADSASKLKDLGLDSSAITTTIKEVTGFMAQAKDGVAAMVTERDRVLEIEDTNAQAVEFCDSIKAKYFDTIREAVDRLELFVDDSEWPLPKYSEMLFLK</sequence>
<dbReference type="STRING" id="915059.NH26_17455"/>
<dbReference type="Proteomes" id="UP000179797">
    <property type="component" value="Unassembled WGS sequence"/>
</dbReference>
<dbReference type="InterPro" id="IPR014746">
    <property type="entry name" value="Gln_synth/guanido_kin_cat_dom"/>
</dbReference>
<dbReference type="RefSeq" id="WP_044220050.1">
    <property type="nucleotide sequence ID" value="NZ_JRYR02000001.1"/>
</dbReference>
<dbReference type="Gene3D" id="3.30.590.10">
    <property type="entry name" value="Glutamine synthetase/guanido kinase, catalytic domain"/>
    <property type="match status" value="1"/>
</dbReference>
<gene>
    <name evidence="5" type="ORF">NH26_17455</name>
</gene>
<dbReference type="GO" id="GO:0004356">
    <property type="term" value="F:glutamine synthetase activity"/>
    <property type="evidence" value="ECO:0007669"/>
    <property type="project" value="InterPro"/>
</dbReference>
<dbReference type="OrthoDB" id="9807095at2"/>
<dbReference type="PROSITE" id="PS00181">
    <property type="entry name" value="GLNA_ATP"/>
    <property type="match status" value="1"/>
</dbReference>
<dbReference type="SMART" id="SM01230">
    <property type="entry name" value="Gln-synt_C"/>
    <property type="match status" value="1"/>
</dbReference>
<evidence type="ECO:0000256" key="1">
    <source>
        <dbReference type="PROSITE-ProRule" id="PRU01330"/>
    </source>
</evidence>